<evidence type="ECO:0000256" key="2">
    <source>
        <dbReference type="ARBA" id="ARBA00023015"/>
    </source>
</evidence>
<accession>A0ABW8SKZ6</accession>
<dbReference type="Pfam" id="PF04542">
    <property type="entry name" value="Sigma70_r2"/>
    <property type="match status" value="1"/>
</dbReference>
<sequence>MLISYLSMLDTYENKSKFELIYKKYNKLMFYIANGILKNILWAEDAVHDSFVKIIENLDKIQDVDCYRTRSWIVIIVRNQSINLYNHRKKRWYIPLEKVEYMIYEDFEDVLLEYKDNTNLEQLGGLGKAIMKLPIIYRDIVTLKFIHELTNKEIATLLNINEATVRKRIERAKQRIQVSLEKEK</sequence>
<feature type="domain" description="RNA polymerase sigma-70 region 2" evidence="5">
    <location>
        <begin position="21"/>
        <end position="90"/>
    </location>
</feature>
<comment type="caution">
    <text evidence="7">The sequence shown here is derived from an EMBL/GenBank/DDBJ whole genome shotgun (WGS) entry which is preliminary data.</text>
</comment>
<dbReference type="RefSeq" id="WP_406791981.1">
    <property type="nucleotide sequence ID" value="NZ_JBJHZX010000012.1"/>
</dbReference>
<dbReference type="InterPro" id="IPR013325">
    <property type="entry name" value="RNA_pol_sigma_r2"/>
</dbReference>
<dbReference type="InterPro" id="IPR036388">
    <property type="entry name" value="WH-like_DNA-bd_sf"/>
</dbReference>
<organism evidence="7 8">
    <name type="scientific">Candidatus Clostridium eludens</name>
    <dbReference type="NCBI Taxonomy" id="3381663"/>
    <lineage>
        <taxon>Bacteria</taxon>
        <taxon>Bacillati</taxon>
        <taxon>Bacillota</taxon>
        <taxon>Clostridia</taxon>
        <taxon>Eubacteriales</taxon>
        <taxon>Clostridiaceae</taxon>
        <taxon>Clostridium</taxon>
    </lineage>
</organism>
<dbReference type="PANTHER" id="PTHR43133:SF60">
    <property type="entry name" value="RNA POLYMERASE SIGMA FACTOR SIGV"/>
    <property type="match status" value="1"/>
</dbReference>
<evidence type="ECO:0000313" key="8">
    <source>
        <dbReference type="Proteomes" id="UP001623660"/>
    </source>
</evidence>
<dbReference type="SUPFAM" id="SSF88946">
    <property type="entry name" value="Sigma2 domain of RNA polymerase sigma factors"/>
    <property type="match status" value="1"/>
</dbReference>
<keyword evidence="8" id="KW-1185">Reference proteome</keyword>
<dbReference type="InterPro" id="IPR014284">
    <property type="entry name" value="RNA_pol_sigma-70_dom"/>
</dbReference>
<dbReference type="InterPro" id="IPR007627">
    <property type="entry name" value="RNA_pol_sigma70_r2"/>
</dbReference>
<evidence type="ECO:0000259" key="6">
    <source>
        <dbReference type="Pfam" id="PF08281"/>
    </source>
</evidence>
<gene>
    <name evidence="7" type="ORF">ACJDU8_09855</name>
</gene>
<keyword evidence="3" id="KW-0731">Sigma factor</keyword>
<dbReference type="SUPFAM" id="SSF88659">
    <property type="entry name" value="Sigma3 and sigma4 domains of RNA polymerase sigma factors"/>
    <property type="match status" value="1"/>
</dbReference>
<evidence type="ECO:0000259" key="5">
    <source>
        <dbReference type="Pfam" id="PF04542"/>
    </source>
</evidence>
<name>A0ABW8SKZ6_9CLOT</name>
<evidence type="ECO:0000313" key="7">
    <source>
        <dbReference type="EMBL" id="MFL0195864.1"/>
    </source>
</evidence>
<evidence type="ECO:0000256" key="1">
    <source>
        <dbReference type="ARBA" id="ARBA00010641"/>
    </source>
</evidence>
<evidence type="ECO:0000256" key="3">
    <source>
        <dbReference type="ARBA" id="ARBA00023082"/>
    </source>
</evidence>
<comment type="similarity">
    <text evidence="1">Belongs to the sigma-70 factor family. ECF subfamily.</text>
</comment>
<dbReference type="Gene3D" id="1.10.1740.10">
    <property type="match status" value="1"/>
</dbReference>
<feature type="domain" description="RNA polymerase sigma factor 70 region 4 type 2" evidence="6">
    <location>
        <begin position="126"/>
        <end position="176"/>
    </location>
</feature>
<dbReference type="NCBIfam" id="TIGR02937">
    <property type="entry name" value="sigma70-ECF"/>
    <property type="match status" value="1"/>
</dbReference>
<keyword evidence="2" id="KW-0805">Transcription regulation</keyword>
<evidence type="ECO:0000256" key="4">
    <source>
        <dbReference type="ARBA" id="ARBA00023163"/>
    </source>
</evidence>
<dbReference type="Proteomes" id="UP001623660">
    <property type="component" value="Unassembled WGS sequence"/>
</dbReference>
<dbReference type="InterPro" id="IPR013249">
    <property type="entry name" value="RNA_pol_sigma70_r4_t2"/>
</dbReference>
<dbReference type="InterPro" id="IPR039425">
    <property type="entry name" value="RNA_pol_sigma-70-like"/>
</dbReference>
<dbReference type="Pfam" id="PF08281">
    <property type="entry name" value="Sigma70_r4_2"/>
    <property type="match status" value="1"/>
</dbReference>
<dbReference type="EMBL" id="JBJHZX010000012">
    <property type="protein sequence ID" value="MFL0195864.1"/>
    <property type="molecule type" value="Genomic_DNA"/>
</dbReference>
<keyword evidence="4" id="KW-0804">Transcription</keyword>
<dbReference type="CDD" id="cd06171">
    <property type="entry name" value="Sigma70_r4"/>
    <property type="match status" value="1"/>
</dbReference>
<dbReference type="InterPro" id="IPR013324">
    <property type="entry name" value="RNA_pol_sigma_r3/r4-like"/>
</dbReference>
<dbReference type="PANTHER" id="PTHR43133">
    <property type="entry name" value="RNA POLYMERASE ECF-TYPE SIGMA FACTO"/>
    <property type="match status" value="1"/>
</dbReference>
<dbReference type="Gene3D" id="1.10.10.10">
    <property type="entry name" value="Winged helix-like DNA-binding domain superfamily/Winged helix DNA-binding domain"/>
    <property type="match status" value="1"/>
</dbReference>
<reference evidence="7 8" key="1">
    <citation type="submission" date="2024-11" db="EMBL/GenBank/DDBJ databases">
        <authorList>
            <person name="Heng Y.C."/>
            <person name="Lim A.C.H."/>
            <person name="Lee J.K.Y."/>
            <person name="Kittelmann S."/>
        </authorList>
    </citation>
    <scope>NUCLEOTIDE SEQUENCE [LARGE SCALE GENOMIC DNA]</scope>
    <source>
        <strain evidence="7 8">WILCCON 0269</strain>
    </source>
</reference>
<proteinExistence type="inferred from homology"/>
<protein>
    <submittedName>
        <fullName evidence="7">RNA polymerase sigma factor</fullName>
    </submittedName>
</protein>